<dbReference type="EMBL" id="JAKWBI020000194">
    <property type="protein sequence ID" value="KAJ2899562.1"/>
    <property type="molecule type" value="Genomic_DNA"/>
</dbReference>
<feature type="compositionally biased region" description="Basic and acidic residues" evidence="1">
    <location>
        <begin position="466"/>
        <end position="475"/>
    </location>
</feature>
<feature type="region of interest" description="Disordered" evidence="1">
    <location>
        <begin position="1"/>
        <end position="43"/>
    </location>
</feature>
<evidence type="ECO:0000256" key="1">
    <source>
        <dbReference type="SAM" id="MobiDB-lite"/>
    </source>
</evidence>
<gene>
    <name evidence="2" type="ORF">MKZ38_002995</name>
</gene>
<evidence type="ECO:0000313" key="2">
    <source>
        <dbReference type="EMBL" id="KAJ2899562.1"/>
    </source>
</evidence>
<evidence type="ECO:0008006" key="4">
    <source>
        <dbReference type="Google" id="ProtNLM"/>
    </source>
</evidence>
<dbReference type="AlphaFoldDB" id="A0AAD5RN73"/>
<organism evidence="2 3">
    <name type="scientific">Zalerion maritima</name>
    <dbReference type="NCBI Taxonomy" id="339359"/>
    <lineage>
        <taxon>Eukaryota</taxon>
        <taxon>Fungi</taxon>
        <taxon>Dikarya</taxon>
        <taxon>Ascomycota</taxon>
        <taxon>Pezizomycotina</taxon>
        <taxon>Sordariomycetes</taxon>
        <taxon>Lulworthiomycetidae</taxon>
        <taxon>Lulworthiales</taxon>
        <taxon>Lulworthiaceae</taxon>
        <taxon>Zalerion</taxon>
    </lineage>
</organism>
<feature type="compositionally biased region" description="Low complexity" evidence="1">
    <location>
        <begin position="18"/>
        <end position="30"/>
    </location>
</feature>
<evidence type="ECO:0000313" key="3">
    <source>
        <dbReference type="Proteomes" id="UP001201980"/>
    </source>
</evidence>
<keyword evidence="3" id="KW-1185">Reference proteome</keyword>
<dbReference type="SUPFAM" id="SSF56112">
    <property type="entry name" value="Protein kinase-like (PK-like)"/>
    <property type="match status" value="1"/>
</dbReference>
<dbReference type="InterPro" id="IPR011009">
    <property type="entry name" value="Kinase-like_dom_sf"/>
</dbReference>
<dbReference type="Gene3D" id="1.10.510.10">
    <property type="entry name" value="Transferase(Phosphotransferase) domain 1"/>
    <property type="match status" value="1"/>
</dbReference>
<comment type="caution">
    <text evidence="2">The sequence shown here is derived from an EMBL/GenBank/DDBJ whole genome shotgun (WGS) entry which is preliminary data.</text>
</comment>
<name>A0AAD5RN73_9PEZI</name>
<reference evidence="2" key="1">
    <citation type="submission" date="2022-07" db="EMBL/GenBank/DDBJ databases">
        <title>Draft genome sequence of Zalerion maritima ATCC 34329, a (micro)plastics degrading marine fungus.</title>
        <authorList>
            <person name="Paco A."/>
            <person name="Goncalves M.F.M."/>
            <person name="Rocha-Santos T.A.P."/>
            <person name="Alves A."/>
        </authorList>
    </citation>
    <scope>NUCLEOTIDE SEQUENCE</scope>
    <source>
        <strain evidence="2">ATCC 34329</strain>
    </source>
</reference>
<protein>
    <recommendedName>
        <fullName evidence="4">Protein kinase domain-containing protein</fullName>
    </recommendedName>
</protein>
<proteinExistence type="predicted"/>
<dbReference type="Proteomes" id="UP001201980">
    <property type="component" value="Unassembled WGS sequence"/>
</dbReference>
<sequence length="475" mass="52896">MLPSKAVPAAATTDIMPDSDSSATSPSTGDGSSGGTTEPAMPLISPASTAASLCRLPTLEYLDYHAGSVLDVRVDPAENNENFSPTLKVRVEKVIEPRTMSCGMLVRVQEEGKPPRPAFLKVFGTLSRYMETLRRCHEGEGAEGLPIGDKYFGENMTPQKWDALSVSEREHAFQQKMRKIHHDEREAYRRLVKHQGAEVPNLYASVYLGWHPPDTGNPDTNEKYGHMLEVRALLLEYINGWELLSFPTTLSARTVSKLYDEALAITRMIGAHGVLNYDVKLDNFMVTPDPRKGGHRICMIDLGFSHFRRREYTTAQWAKLKALAWDGETNQMCIEARRIFAKRFPDSEGGVSLNSKSEYGFLVADQHNGGARPKGMTSIKKCPAGWERMQTSRGTAFVNPKEIECDFPCCRPHKDFLGEVQRMFKKVVPSRKNTPMPSRAVTPKPTPKLTPQTTREPDASATPRESPTKGEPNKG</sequence>
<accession>A0AAD5RN73</accession>
<feature type="region of interest" description="Disordered" evidence="1">
    <location>
        <begin position="427"/>
        <end position="475"/>
    </location>
</feature>